<protein>
    <recommendedName>
        <fullName evidence="6">RING-type domain-containing protein</fullName>
    </recommendedName>
</protein>
<feature type="domain" description="RING-type" evidence="6">
    <location>
        <begin position="431"/>
        <end position="474"/>
    </location>
</feature>
<dbReference type="Pfam" id="PF13639">
    <property type="entry name" value="zf-RING_2"/>
    <property type="match status" value="1"/>
</dbReference>
<evidence type="ECO:0000256" key="5">
    <source>
        <dbReference type="SAM" id="MobiDB-lite"/>
    </source>
</evidence>
<feature type="region of interest" description="Disordered" evidence="5">
    <location>
        <begin position="269"/>
        <end position="291"/>
    </location>
</feature>
<comment type="caution">
    <text evidence="7">The sequence shown here is derived from an EMBL/GenBank/DDBJ whole genome shotgun (WGS) entry which is preliminary data.</text>
</comment>
<evidence type="ECO:0000256" key="3">
    <source>
        <dbReference type="ARBA" id="ARBA00022833"/>
    </source>
</evidence>
<evidence type="ECO:0000256" key="2">
    <source>
        <dbReference type="ARBA" id="ARBA00022771"/>
    </source>
</evidence>
<dbReference type="InterPro" id="IPR011016">
    <property type="entry name" value="Znf_RING-CH"/>
</dbReference>
<evidence type="ECO:0000313" key="8">
    <source>
        <dbReference type="Proteomes" id="UP000692954"/>
    </source>
</evidence>
<gene>
    <name evidence="7" type="ORF">PSON_ATCC_30995.1.T0110281</name>
</gene>
<name>A0A8S1KUG3_9CILI</name>
<dbReference type="EMBL" id="CAJJDN010000011">
    <property type="protein sequence ID" value="CAD8057565.1"/>
    <property type="molecule type" value="Genomic_DNA"/>
</dbReference>
<dbReference type="GO" id="GO:0061630">
    <property type="term" value="F:ubiquitin protein ligase activity"/>
    <property type="evidence" value="ECO:0007669"/>
    <property type="project" value="TreeGrafter"/>
</dbReference>
<accession>A0A8S1KUG3</accession>
<proteinExistence type="predicted"/>
<dbReference type="InterPro" id="IPR001841">
    <property type="entry name" value="Znf_RING"/>
</dbReference>
<reference evidence="7" key="1">
    <citation type="submission" date="2021-01" db="EMBL/GenBank/DDBJ databases">
        <authorList>
            <consortium name="Genoscope - CEA"/>
            <person name="William W."/>
        </authorList>
    </citation>
    <scope>NUCLEOTIDE SEQUENCE</scope>
</reference>
<dbReference type="OrthoDB" id="312602at2759"/>
<keyword evidence="1" id="KW-0479">Metal-binding</keyword>
<dbReference type="GO" id="GO:0006511">
    <property type="term" value="P:ubiquitin-dependent protein catabolic process"/>
    <property type="evidence" value="ECO:0007669"/>
    <property type="project" value="TreeGrafter"/>
</dbReference>
<keyword evidence="3" id="KW-0862">Zinc</keyword>
<dbReference type="SMART" id="SM00744">
    <property type="entry name" value="RINGv"/>
    <property type="match status" value="1"/>
</dbReference>
<sequence>MELDFKESYICEICKVYVQKSFEQIHLANCQLNKNENLFWNKNIQNKIASNKTNKLYKSQFNFNGMNQNSTPQVQFITMNNQQGNLNKEGENIQQPLQIIQKPQFQINQRNGNQIPVKSFNQQGQNLEIKLKEFNKFEEDSKQSNEQTKQEQFQFQRLPQIQFSQKNEYKNQILLNYQQQNKNFSQFNNEQIFNQNINNQQQQEGKLLTFKNQLENQEQIQQTQNPNQKDFSMKIQFQNNFEKPQFPQKSSQMNNSTQNIIFNQKKNLEQNQTQKQQSQQQQFQQQQQKIEQNNQQFPYHNKFQTSLFQTQTVNNNNYVQFNKSNNSIHQFSVPQNQFNIQPAPQNYQFQSLFLNRFQDDQIQISGKGLPNFDVNKKYSDYDVNQMNQEQIYQYFSNLLINEDHGYTEDQINQKLYQNFQIQVEDNTIDICVICQESFTQETFTTDKQLPCSHLFHVDCLQGWLKRSKNCPICKFLIEL</sequence>
<dbReference type="GO" id="GO:0005634">
    <property type="term" value="C:nucleus"/>
    <property type="evidence" value="ECO:0007669"/>
    <property type="project" value="TreeGrafter"/>
</dbReference>
<keyword evidence="8" id="KW-1185">Reference proteome</keyword>
<evidence type="ECO:0000259" key="6">
    <source>
        <dbReference type="PROSITE" id="PS50089"/>
    </source>
</evidence>
<evidence type="ECO:0000256" key="1">
    <source>
        <dbReference type="ARBA" id="ARBA00022723"/>
    </source>
</evidence>
<dbReference type="CDD" id="cd16454">
    <property type="entry name" value="RING-H2_PA-TM-RING"/>
    <property type="match status" value="1"/>
</dbReference>
<dbReference type="SMART" id="SM00184">
    <property type="entry name" value="RING"/>
    <property type="match status" value="1"/>
</dbReference>
<evidence type="ECO:0000313" key="7">
    <source>
        <dbReference type="EMBL" id="CAD8057565.1"/>
    </source>
</evidence>
<dbReference type="AlphaFoldDB" id="A0A8S1KUG3"/>
<organism evidence="7 8">
    <name type="scientific">Paramecium sonneborni</name>
    <dbReference type="NCBI Taxonomy" id="65129"/>
    <lineage>
        <taxon>Eukaryota</taxon>
        <taxon>Sar</taxon>
        <taxon>Alveolata</taxon>
        <taxon>Ciliophora</taxon>
        <taxon>Intramacronucleata</taxon>
        <taxon>Oligohymenophorea</taxon>
        <taxon>Peniculida</taxon>
        <taxon>Parameciidae</taxon>
        <taxon>Paramecium</taxon>
    </lineage>
</organism>
<evidence type="ECO:0000256" key="4">
    <source>
        <dbReference type="PROSITE-ProRule" id="PRU00175"/>
    </source>
</evidence>
<dbReference type="GO" id="GO:0008270">
    <property type="term" value="F:zinc ion binding"/>
    <property type="evidence" value="ECO:0007669"/>
    <property type="project" value="UniProtKB-KW"/>
</dbReference>
<dbReference type="PANTHER" id="PTHR45931:SF16">
    <property type="entry name" value="RING_U-BOX SUPERFAMILY PROTEIN"/>
    <property type="match status" value="1"/>
</dbReference>
<dbReference type="PANTHER" id="PTHR45931">
    <property type="entry name" value="SI:CH211-59O9.10"/>
    <property type="match status" value="1"/>
</dbReference>
<keyword evidence="2 4" id="KW-0863">Zinc-finger</keyword>
<dbReference type="PROSITE" id="PS50089">
    <property type="entry name" value="ZF_RING_2"/>
    <property type="match status" value="1"/>
</dbReference>
<dbReference type="Proteomes" id="UP000692954">
    <property type="component" value="Unassembled WGS sequence"/>
</dbReference>
<dbReference type="InterPro" id="IPR051834">
    <property type="entry name" value="RING_finger_E3_ligase"/>
</dbReference>